<dbReference type="AlphaFoldDB" id="A0AAV2LCW4"/>
<evidence type="ECO:0000313" key="3">
    <source>
        <dbReference type="EMBL" id="CAL1600215.1"/>
    </source>
</evidence>
<evidence type="ECO:0000256" key="1">
    <source>
        <dbReference type="SAM" id="MobiDB-lite"/>
    </source>
</evidence>
<protein>
    <submittedName>
        <fullName evidence="3">Uncharacterized protein</fullName>
    </submittedName>
</protein>
<feature type="signal peptide" evidence="2">
    <location>
        <begin position="1"/>
        <end position="16"/>
    </location>
</feature>
<evidence type="ECO:0000256" key="2">
    <source>
        <dbReference type="SAM" id="SignalP"/>
    </source>
</evidence>
<accession>A0AAV2LCW4</accession>
<feature type="region of interest" description="Disordered" evidence="1">
    <location>
        <begin position="34"/>
        <end position="101"/>
    </location>
</feature>
<organism evidence="3 4">
    <name type="scientific">Knipowitschia caucasica</name>
    <name type="common">Caucasian dwarf goby</name>
    <name type="synonym">Pomatoschistus caucasicus</name>
    <dbReference type="NCBI Taxonomy" id="637954"/>
    <lineage>
        <taxon>Eukaryota</taxon>
        <taxon>Metazoa</taxon>
        <taxon>Chordata</taxon>
        <taxon>Craniata</taxon>
        <taxon>Vertebrata</taxon>
        <taxon>Euteleostomi</taxon>
        <taxon>Actinopterygii</taxon>
        <taxon>Neopterygii</taxon>
        <taxon>Teleostei</taxon>
        <taxon>Neoteleostei</taxon>
        <taxon>Acanthomorphata</taxon>
        <taxon>Gobiaria</taxon>
        <taxon>Gobiiformes</taxon>
        <taxon>Gobioidei</taxon>
        <taxon>Gobiidae</taxon>
        <taxon>Gobiinae</taxon>
        <taxon>Knipowitschia</taxon>
    </lineage>
</organism>
<gene>
    <name evidence="3" type="ORF">KC01_LOCUS28333</name>
</gene>
<evidence type="ECO:0000313" key="4">
    <source>
        <dbReference type="Proteomes" id="UP001497482"/>
    </source>
</evidence>
<dbReference type="EMBL" id="OZ035845">
    <property type="protein sequence ID" value="CAL1600215.1"/>
    <property type="molecule type" value="Genomic_DNA"/>
</dbReference>
<dbReference type="Proteomes" id="UP001497482">
    <property type="component" value="Chromosome 23"/>
</dbReference>
<feature type="compositionally biased region" description="Low complexity" evidence="1">
    <location>
        <begin position="68"/>
        <end position="101"/>
    </location>
</feature>
<reference evidence="3 4" key="1">
    <citation type="submission" date="2024-04" db="EMBL/GenBank/DDBJ databases">
        <authorList>
            <person name="Waldvogel A.-M."/>
            <person name="Schoenle A."/>
        </authorList>
    </citation>
    <scope>NUCLEOTIDE SEQUENCE [LARGE SCALE GENOMIC DNA]</scope>
</reference>
<keyword evidence="2" id="KW-0732">Signal</keyword>
<proteinExistence type="predicted"/>
<feature type="chain" id="PRO_5043438685" evidence="2">
    <location>
        <begin position="17"/>
        <end position="101"/>
    </location>
</feature>
<sequence>MCPLTVMMMMMMMMMGMVFLNCTYLVGPHALESANEEPARTPAGSGPRAYHFSHSLQTHNGPGATAFSESSLRQRQVLSQSSDSAQSSVSAQSSDSAQSFL</sequence>
<keyword evidence="4" id="KW-1185">Reference proteome</keyword>
<name>A0AAV2LCW4_KNICA</name>